<reference evidence="1" key="1">
    <citation type="submission" date="2017-02" db="EMBL/GenBank/DDBJ databases">
        <title>Genome of Microbulbifer agarilyticus GP101.</title>
        <authorList>
            <person name="Jung J."/>
            <person name="Bae S.S."/>
            <person name="Baek K."/>
        </authorList>
    </citation>
    <scope>NUCLEOTIDE SEQUENCE [LARGE SCALE GENOMIC DNA]</scope>
    <source>
        <strain evidence="1">GP101</strain>
    </source>
</reference>
<dbReference type="AlphaFoldDB" id="A0A1Q2M331"/>
<keyword evidence="2" id="KW-1185">Reference proteome</keyword>
<evidence type="ECO:0000313" key="2">
    <source>
        <dbReference type="Proteomes" id="UP000188219"/>
    </source>
</evidence>
<evidence type="ECO:0000313" key="1">
    <source>
        <dbReference type="EMBL" id="AQQ66647.1"/>
    </source>
</evidence>
<dbReference type="Proteomes" id="UP000188219">
    <property type="component" value="Chromosome"/>
</dbReference>
<dbReference type="STRING" id="260552.Mag101_02530"/>
<protein>
    <submittedName>
        <fullName evidence="1">Uncharacterized protein</fullName>
    </submittedName>
</protein>
<name>A0A1Q2M331_9GAMM</name>
<dbReference type="KEGG" id="maga:Mag101_02530"/>
<dbReference type="EMBL" id="CP019650">
    <property type="protein sequence ID" value="AQQ66647.1"/>
    <property type="molecule type" value="Genomic_DNA"/>
</dbReference>
<accession>A0A1Q2M331</accession>
<organism evidence="1 2">
    <name type="scientific">Microbulbifer agarilyticus</name>
    <dbReference type="NCBI Taxonomy" id="260552"/>
    <lineage>
        <taxon>Bacteria</taxon>
        <taxon>Pseudomonadati</taxon>
        <taxon>Pseudomonadota</taxon>
        <taxon>Gammaproteobacteria</taxon>
        <taxon>Cellvibrionales</taxon>
        <taxon>Microbulbiferaceae</taxon>
        <taxon>Microbulbifer</taxon>
    </lineage>
</organism>
<gene>
    <name evidence="1" type="ORF">Mag101_02530</name>
</gene>
<sequence>MIVQTRIVLRPMNLPDQLNLVRVQNEICGIDILTIPMFILMTKTVRGSRSEIKQQTGPAIPQMLQAYKVNASGPTIAMLQSNVPSLDILIRTLHLLGKQAMRAITGDLHLSTSMVAPIRLRTETTARVEAEFMHPRQPRAKLRQCHKPCVIHTLNHDFLPCA</sequence>
<proteinExistence type="predicted"/>